<protein>
    <submittedName>
        <fullName evidence="1">Uncharacterized protein</fullName>
    </submittedName>
</protein>
<sequence length="67" mass="7695">MEEIFIYWIDKYKAGYRSGVSHASKDGGTTLCNRTMEEMKWDGGYSSLETHNVECKNCLKALANFKH</sequence>
<evidence type="ECO:0000313" key="2">
    <source>
        <dbReference type="Proteomes" id="UP000293952"/>
    </source>
</evidence>
<comment type="caution">
    <text evidence="1">The sequence shown here is derived from an EMBL/GenBank/DDBJ whole genome shotgun (WGS) entry which is preliminary data.</text>
</comment>
<keyword evidence="2" id="KW-1185">Reference proteome</keyword>
<organism evidence="1 2">
    <name type="scientific">Brumimicrobium glaciale</name>
    <dbReference type="NCBI Taxonomy" id="200475"/>
    <lineage>
        <taxon>Bacteria</taxon>
        <taxon>Pseudomonadati</taxon>
        <taxon>Bacteroidota</taxon>
        <taxon>Flavobacteriia</taxon>
        <taxon>Flavobacteriales</taxon>
        <taxon>Crocinitomicaceae</taxon>
        <taxon>Brumimicrobium</taxon>
    </lineage>
</organism>
<dbReference type="Proteomes" id="UP000293952">
    <property type="component" value="Unassembled WGS sequence"/>
</dbReference>
<dbReference type="AlphaFoldDB" id="A0A4Q4KGM9"/>
<accession>A0A4Q4KGM9</accession>
<name>A0A4Q4KGM9_9FLAO</name>
<dbReference type="RefSeq" id="WP_130095149.1">
    <property type="nucleotide sequence ID" value="NZ_SETE01000010.1"/>
</dbReference>
<reference evidence="1 2" key="1">
    <citation type="submission" date="2019-02" db="EMBL/GenBank/DDBJ databases">
        <title>Genome sequence of the sea-ice species Brumimicrobium glaciale.</title>
        <authorList>
            <person name="Bowman J.P."/>
        </authorList>
    </citation>
    <scope>NUCLEOTIDE SEQUENCE [LARGE SCALE GENOMIC DNA]</scope>
    <source>
        <strain evidence="1 2">IC156</strain>
    </source>
</reference>
<dbReference type="EMBL" id="SETE01000010">
    <property type="protein sequence ID" value="RYM30859.1"/>
    <property type="molecule type" value="Genomic_DNA"/>
</dbReference>
<proteinExistence type="predicted"/>
<evidence type="ECO:0000313" key="1">
    <source>
        <dbReference type="EMBL" id="RYM30859.1"/>
    </source>
</evidence>
<gene>
    <name evidence="1" type="ORF">ERX46_17405</name>
</gene>